<dbReference type="Gene3D" id="2.60.40.1120">
    <property type="entry name" value="Carboxypeptidase-like, regulatory domain"/>
    <property type="match status" value="1"/>
</dbReference>
<keyword evidence="3 8" id="KW-1134">Transmembrane beta strand</keyword>
<keyword evidence="6 8" id="KW-0472">Membrane</keyword>
<feature type="signal peptide" evidence="9">
    <location>
        <begin position="1"/>
        <end position="20"/>
    </location>
</feature>
<dbReference type="Pfam" id="PF13620">
    <property type="entry name" value="CarboxypepD_reg"/>
    <property type="match status" value="1"/>
</dbReference>
<evidence type="ECO:0000256" key="6">
    <source>
        <dbReference type="ARBA" id="ARBA00023136"/>
    </source>
</evidence>
<evidence type="ECO:0000256" key="1">
    <source>
        <dbReference type="ARBA" id="ARBA00004571"/>
    </source>
</evidence>
<dbReference type="GO" id="GO:0009279">
    <property type="term" value="C:cell outer membrane"/>
    <property type="evidence" value="ECO:0007669"/>
    <property type="project" value="UniProtKB-SubCell"/>
</dbReference>
<name>A0A5C6UZE8_9FLAO</name>
<dbReference type="Gene3D" id="2.40.170.20">
    <property type="entry name" value="TonB-dependent receptor, beta-barrel domain"/>
    <property type="match status" value="1"/>
</dbReference>
<accession>A0A5C6UZE8</accession>
<dbReference type="Pfam" id="PF07715">
    <property type="entry name" value="Plug"/>
    <property type="match status" value="1"/>
</dbReference>
<comment type="similarity">
    <text evidence="8">Belongs to the TonB-dependent receptor family.</text>
</comment>
<dbReference type="GO" id="GO:0015344">
    <property type="term" value="F:siderophore uptake transmembrane transporter activity"/>
    <property type="evidence" value="ECO:0007669"/>
    <property type="project" value="TreeGrafter"/>
</dbReference>
<dbReference type="SUPFAM" id="SSF56935">
    <property type="entry name" value="Porins"/>
    <property type="match status" value="1"/>
</dbReference>
<comment type="caution">
    <text evidence="11">The sequence shown here is derived from an EMBL/GenBank/DDBJ whole genome shotgun (WGS) entry which is preliminary data.</text>
</comment>
<dbReference type="PANTHER" id="PTHR30069">
    <property type="entry name" value="TONB-DEPENDENT OUTER MEMBRANE RECEPTOR"/>
    <property type="match status" value="1"/>
</dbReference>
<dbReference type="GO" id="GO:0044718">
    <property type="term" value="P:siderophore transmembrane transport"/>
    <property type="evidence" value="ECO:0007669"/>
    <property type="project" value="TreeGrafter"/>
</dbReference>
<evidence type="ECO:0000313" key="12">
    <source>
        <dbReference type="Proteomes" id="UP000321168"/>
    </source>
</evidence>
<dbReference type="InterPro" id="IPR008969">
    <property type="entry name" value="CarboxyPept-like_regulatory"/>
</dbReference>
<gene>
    <name evidence="11" type="ORF">FRX97_06270</name>
</gene>
<feature type="chain" id="PRO_5022950790" description="TonB-dependent receptor plug domain-containing protein" evidence="9">
    <location>
        <begin position="21"/>
        <end position="1243"/>
    </location>
</feature>
<evidence type="ECO:0000259" key="10">
    <source>
        <dbReference type="Pfam" id="PF07715"/>
    </source>
</evidence>
<evidence type="ECO:0000256" key="7">
    <source>
        <dbReference type="ARBA" id="ARBA00023237"/>
    </source>
</evidence>
<keyword evidence="2 8" id="KW-0813">Transport</keyword>
<organism evidence="11 12">
    <name type="scientific">Luteibaculum oceani</name>
    <dbReference type="NCBI Taxonomy" id="1294296"/>
    <lineage>
        <taxon>Bacteria</taxon>
        <taxon>Pseudomonadati</taxon>
        <taxon>Bacteroidota</taxon>
        <taxon>Flavobacteriia</taxon>
        <taxon>Flavobacteriales</taxon>
        <taxon>Luteibaculaceae</taxon>
        <taxon>Luteibaculum</taxon>
    </lineage>
</organism>
<evidence type="ECO:0000256" key="3">
    <source>
        <dbReference type="ARBA" id="ARBA00022452"/>
    </source>
</evidence>
<dbReference type="OrthoDB" id="9757908at2"/>
<proteinExistence type="inferred from homology"/>
<evidence type="ECO:0000313" key="11">
    <source>
        <dbReference type="EMBL" id="TXC78813.1"/>
    </source>
</evidence>
<evidence type="ECO:0000256" key="2">
    <source>
        <dbReference type="ARBA" id="ARBA00022448"/>
    </source>
</evidence>
<evidence type="ECO:0000256" key="5">
    <source>
        <dbReference type="ARBA" id="ARBA00022729"/>
    </source>
</evidence>
<dbReference type="InterPro" id="IPR012910">
    <property type="entry name" value="Plug_dom"/>
</dbReference>
<feature type="domain" description="TonB-dependent receptor plug" evidence="10">
    <location>
        <begin position="135"/>
        <end position="219"/>
    </location>
</feature>
<dbReference type="EMBL" id="VORB01000005">
    <property type="protein sequence ID" value="TXC78813.1"/>
    <property type="molecule type" value="Genomic_DNA"/>
</dbReference>
<evidence type="ECO:0000256" key="9">
    <source>
        <dbReference type="SAM" id="SignalP"/>
    </source>
</evidence>
<keyword evidence="7 8" id="KW-0998">Cell outer membrane</keyword>
<dbReference type="SUPFAM" id="SSF49464">
    <property type="entry name" value="Carboxypeptidase regulatory domain-like"/>
    <property type="match status" value="1"/>
</dbReference>
<dbReference type="RefSeq" id="WP_147014337.1">
    <property type="nucleotide sequence ID" value="NZ_VORB01000005.1"/>
</dbReference>
<reference evidence="11 12" key="1">
    <citation type="submission" date="2019-08" db="EMBL/GenBank/DDBJ databases">
        <title>Genome of Luteibaculum oceani JCM 18817.</title>
        <authorList>
            <person name="Bowman J.P."/>
        </authorList>
    </citation>
    <scope>NUCLEOTIDE SEQUENCE [LARGE SCALE GENOMIC DNA]</scope>
    <source>
        <strain evidence="11 12">JCM 18817</strain>
    </source>
</reference>
<dbReference type="Gene3D" id="2.170.130.10">
    <property type="entry name" value="TonB-dependent receptor, plug domain"/>
    <property type="match status" value="1"/>
</dbReference>
<sequence length="1243" mass="136683">MGKKLCALLVAFICATVTYAQVGSGTLQGKVIDESTGEPLPFVNVAIFKGDKQIKGTTSDFNGKFTIKPIDPGQYDVQASFVGYTTKRVTDVIVRSNIITFQDMKLTSGVDLGEVEIVQYKKPLINKDGGASGGSVTSEEIAKMPTRSAAGIATTVGGVSTAGTGGGISIRGSRTGGNFIYIDGVKVRGSSSLPKSALQEVNVITGGVPANYGDATGGIISITTRGPASEFNGSVEAITSGFKVGDQQINLLDKFGSNILEASFSGPLIRKKNEDGTKGESLIGYRVSGNYTSNVDGQPSIIGHNVLSDEARAALIADPISRVPGAESGVNYNSSFLRKSDFTNVPTSINTENRNAFLQTKLTVDLGNDMDLTFGGSAVFSKNNGYSFVNHLMNADISPITTSLDYRGYVRFSHRLFNDQESEGLLKNLYYSIMLDYSKSYDKTESALHGDNYFAYGYNGKYNIFKDSAQWAFDTIFNGQPLFVRNAVDGDTLVTFERSMVNELSSNYVEAFFNEFDQNSQRYDRMDNLVGFRNGDGPDRLYGRFTNLGMPVGGYGINDDNQYRVSASGSADLGNHAVTLGFEYEQRVDRNWSFNGLAGDERNRNNNLWSVMRARANSHIKELFNEPVVIFDANGDTAQVLTPSPDTTEINGALYVNYATRIDSANQSYFDRSLRASLGLDPDGDDFINIDALDPSQFNIEFFSPLELLNNGGRLVNHRGFDIYGNKLNYNPSIEDYFNKRDANGNLEKPVAAFQPVYAAGYIMDKFSFDDIIFNVGLRVDRFDANQSVLKDPYLFRDAYTAGDYRSNDNINLGPDVVIPAGISDDAYVYVDNLDNPTQILGFREGNTFFNARGQVSTDDAIRTSTSEIAPYLKDRNDKSDVNAAAFEDYTPQINVMPRVAFSFPISDVALFFAHYDILTRRPVSSNALDLVRYEFIRNIGSSANSPLSNPNLLPEKTVDYAVGFQQALNKSSALKIEAFYREMRDQIQVFQYVGAYPQDYYSFDNLDFGTVKGLTIEYDLRATNNIGLNVNYTLQFADGTGSNAGGAVVNLNATDFSTLRTIAPLNNDQRHKFNARVDYRFGAGKNYNGPEGFARKIFEDFGANAVLAVGSGTPYTASSDPNASRLEGTINGSRLPWNTNINLVFDKSFTLGKVDGDDTKKGMNLNVFLLVNNVLNTRNIFGVYPFTGTPDDDGYLTDPRYQEIIRNQVSEASFRDIYSLWNTRPFNFGAPRTIQIGARLDF</sequence>
<dbReference type="AlphaFoldDB" id="A0A5C6UZE8"/>
<protein>
    <recommendedName>
        <fullName evidence="10">TonB-dependent receptor plug domain-containing protein</fullName>
    </recommendedName>
</protein>
<evidence type="ECO:0000256" key="4">
    <source>
        <dbReference type="ARBA" id="ARBA00022692"/>
    </source>
</evidence>
<dbReference type="Proteomes" id="UP000321168">
    <property type="component" value="Unassembled WGS sequence"/>
</dbReference>
<dbReference type="PANTHER" id="PTHR30069:SF29">
    <property type="entry name" value="HEMOGLOBIN AND HEMOGLOBIN-HAPTOGLOBIN-BINDING PROTEIN 1-RELATED"/>
    <property type="match status" value="1"/>
</dbReference>
<dbReference type="InterPro" id="IPR036942">
    <property type="entry name" value="Beta-barrel_TonB_sf"/>
</dbReference>
<dbReference type="InterPro" id="IPR037066">
    <property type="entry name" value="Plug_dom_sf"/>
</dbReference>
<keyword evidence="5 9" id="KW-0732">Signal</keyword>
<keyword evidence="12" id="KW-1185">Reference proteome</keyword>
<dbReference type="PROSITE" id="PS52016">
    <property type="entry name" value="TONB_DEPENDENT_REC_3"/>
    <property type="match status" value="1"/>
</dbReference>
<dbReference type="InterPro" id="IPR039426">
    <property type="entry name" value="TonB-dep_rcpt-like"/>
</dbReference>
<evidence type="ECO:0000256" key="8">
    <source>
        <dbReference type="PROSITE-ProRule" id="PRU01360"/>
    </source>
</evidence>
<comment type="subcellular location">
    <subcellularLocation>
        <location evidence="1 8">Cell outer membrane</location>
        <topology evidence="1 8">Multi-pass membrane protein</topology>
    </subcellularLocation>
</comment>
<keyword evidence="4 8" id="KW-0812">Transmembrane</keyword>